<feature type="region of interest" description="Disordered" evidence="4">
    <location>
        <begin position="208"/>
        <end position="246"/>
    </location>
</feature>
<feature type="domain" description="ParB-like N-terminal" evidence="5">
    <location>
        <begin position="39"/>
        <end position="128"/>
    </location>
</feature>
<dbReference type="InterPro" id="IPR041468">
    <property type="entry name" value="HTH_ParB/Spo0J"/>
</dbReference>
<dbReference type="AlphaFoldDB" id="A0A538TGG9"/>
<gene>
    <name evidence="6" type="ORF">E6K79_11745</name>
</gene>
<dbReference type="NCBIfam" id="TIGR00180">
    <property type="entry name" value="parB_part"/>
    <property type="match status" value="1"/>
</dbReference>
<dbReference type="InterPro" id="IPR057240">
    <property type="entry name" value="ParB_dimer_C"/>
</dbReference>
<evidence type="ECO:0000256" key="4">
    <source>
        <dbReference type="SAM" id="MobiDB-lite"/>
    </source>
</evidence>
<dbReference type="Pfam" id="PF23552">
    <property type="entry name" value="ParB_C"/>
    <property type="match status" value="1"/>
</dbReference>
<dbReference type="EMBL" id="VBOZ01000036">
    <property type="protein sequence ID" value="TMQ62723.1"/>
    <property type="molecule type" value="Genomic_DNA"/>
</dbReference>
<dbReference type="Gene3D" id="3.90.1530.30">
    <property type="match status" value="1"/>
</dbReference>
<dbReference type="Pfam" id="PF17762">
    <property type="entry name" value="HTH_ParB"/>
    <property type="match status" value="1"/>
</dbReference>
<dbReference type="PANTHER" id="PTHR33375">
    <property type="entry name" value="CHROMOSOME-PARTITIONING PROTEIN PARB-RELATED"/>
    <property type="match status" value="1"/>
</dbReference>
<dbReference type="InterPro" id="IPR003115">
    <property type="entry name" value="ParB_N"/>
</dbReference>
<dbReference type="GO" id="GO:0045881">
    <property type="term" value="P:positive regulation of sporulation resulting in formation of a cellular spore"/>
    <property type="evidence" value="ECO:0007669"/>
    <property type="project" value="TreeGrafter"/>
</dbReference>
<dbReference type="CDD" id="cd16393">
    <property type="entry name" value="SPO0J_N"/>
    <property type="match status" value="1"/>
</dbReference>
<protein>
    <submittedName>
        <fullName evidence="6">ParB/RepB/Spo0J family partition protein</fullName>
    </submittedName>
</protein>
<dbReference type="InterPro" id="IPR036086">
    <property type="entry name" value="ParB/Sulfiredoxin_sf"/>
</dbReference>
<dbReference type="FunFam" id="1.10.10.2830:FF:000001">
    <property type="entry name" value="Chromosome partitioning protein ParB"/>
    <property type="match status" value="1"/>
</dbReference>
<evidence type="ECO:0000313" key="6">
    <source>
        <dbReference type="EMBL" id="TMQ62723.1"/>
    </source>
</evidence>
<comment type="caution">
    <text evidence="6">The sequence shown here is derived from an EMBL/GenBank/DDBJ whole genome shotgun (WGS) entry which is preliminary data.</text>
</comment>
<evidence type="ECO:0000256" key="1">
    <source>
        <dbReference type="ARBA" id="ARBA00006295"/>
    </source>
</evidence>
<dbReference type="PANTHER" id="PTHR33375:SF1">
    <property type="entry name" value="CHROMOSOME-PARTITIONING PROTEIN PARB-RELATED"/>
    <property type="match status" value="1"/>
</dbReference>
<dbReference type="InterPro" id="IPR050336">
    <property type="entry name" value="Chromosome_partition/occlusion"/>
</dbReference>
<dbReference type="FunFam" id="3.90.1530.30:FF:000001">
    <property type="entry name" value="Chromosome partitioning protein ParB"/>
    <property type="match status" value="1"/>
</dbReference>
<reference evidence="6 7" key="1">
    <citation type="journal article" date="2019" name="Nat. Microbiol.">
        <title>Mediterranean grassland soil C-N compound turnover is dependent on rainfall and depth, and is mediated by genomically divergent microorganisms.</title>
        <authorList>
            <person name="Diamond S."/>
            <person name="Andeer P.F."/>
            <person name="Li Z."/>
            <person name="Crits-Christoph A."/>
            <person name="Burstein D."/>
            <person name="Anantharaman K."/>
            <person name="Lane K.R."/>
            <person name="Thomas B.C."/>
            <person name="Pan C."/>
            <person name="Northen T.R."/>
            <person name="Banfield J.F."/>
        </authorList>
    </citation>
    <scope>NUCLEOTIDE SEQUENCE [LARGE SCALE GENOMIC DNA]</scope>
    <source>
        <strain evidence="6">WS_9</strain>
    </source>
</reference>
<dbReference type="InterPro" id="IPR004437">
    <property type="entry name" value="ParB/RepB/Spo0J"/>
</dbReference>
<organism evidence="6 7">
    <name type="scientific">Eiseniibacteriota bacterium</name>
    <dbReference type="NCBI Taxonomy" id="2212470"/>
    <lineage>
        <taxon>Bacteria</taxon>
        <taxon>Candidatus Eiseniibacteriota</taxon>
    </lineage>
</organism>
<dbReference type="Pfam" id="PF02195">
    <property type="entry name" value="ParB_N"/>
    <property type="match status" value="1"/>
</dbReference>
<evidence type="ECO:0000256" key="2">
    <source>
        <dbReference type="ARBA" id="ARBA00022829"/>
    </source>
</evidence>
<proteinExistence type="inferred from homology"/>
<dbReference type="GO" id="GO:0007059">
    <property type="term" value="P:chromosome segregation"/>
    <property type="evidence" value="ECO:0007669"/>
    <property type="project" value="UniProtKB-KW"/>
</dbReference>
<dbReference type="SUPFAM" id="SSF110849">
    <property type="entry name" value="ParB/Sulfiredoxin"/>
    <property type="match status" value="1"/>
</dbReference>
<keyword evidence="2" id="KW-0159">Chromosome partition</keyword>
<dbReference type="GO" id="GO:0003677">
    <property type="term" value="F:DNA binding"/>
    <property type="evidence" value="ECO:0007669"/>
    <property type="project" value="UniProtKB-KW"/>
</dbReference>
<feature type="compositionally biased region" description="Basic and acidic residues" evidence="4">
    <location>
        <begin position="219"/>
        <end position="228"/>
    </location>
</feature>
<dbReference type="Gene3D" id="1.10.10.2830">
    <property type="match status" value="1"/>
</dbReference>
<accession>A0A538TGG9</accession>
<sequence>MVRKALGRGLEALIPKAVESEVSIVPEPRHYEVREGDIQHIALTKISRNPAQPRTQFDPATIKELADSIRERGVLQPILLRPAADGYQLVAGERRFLATREAGFDTIPAIIRPLTDRESLLIALIENIQRENLNPIDEARAYYRLATEYGLKHDEIGERVGKDRSTVSNIIRFNNLPEDAQRLIESNQLSAGHARALLSVTDSKHQTELANSAASHGWSVRELEERAKRSGGAQPQRSRRTPKRAVSGELMALEDELVRIVASRVRITRRRGGSGSISIDYHSEEELERLVGLFREITAAAQLLERARLPAER</sequence>
<comment type="similarity">
    <text evidence="1">Belongs to the ParB family.</text>
</comment>
<evidence type="ECO:0000259" key="5">
    <source>
        <dbReference type="SMART" id="SM00470"/>
    </source>
</evidence>
<dbReference type="Proteomes" id="UP000317691">
    <property type="component" value="Unassembled WGS sequence"/>
</dbReference>
<name>A0A538TGG9_UNCEI</name>
<evidence type="ECO:0000313" key="7">
    <source>
        <dbReference type="Proteomes" id="UP000317691"/>
    </source>
</evidence>
<dbReference type="SUPFAM" id="SSF109709">
    <property type="entry name" value="KorB DNA-binding domain-like"/>
    <property type="match status" value="1"/>
</dbReference>
<keyword evidence="3" id="KW-0238">DNA-binding</keyword>
<dbReference type="GO" id="GO:0005694">
    <property type="term" value="C:chromosome"/>
    <property type="evidence" value="ECO:0007669"/>
    <property type="project" value="TreeGrafter"/>
</dbReference>
<evidence type="ECO:0000256" key="3">
    <source>
        <dbReference type="ARBA" id="ARBA00023125"/>
    </source>
</evidence>
<dbReference type="SMART" id="SM00470">
    <property type="entry name" value="ParB"/>
    <property type="match status" value="1"/>
</dbReference>